<dbReference type="PROSITE" id="PS50968">
    <property type="entry name" value="BIOTINYL_LIPOYL"/>
    <property type="match status" value="1"/>
</dbReference>
<evidence type="ECO:0000256" key="8">
    <source>
        <dbReference type="RuleBase" id="RU361137"/>
    </source>
</evidence>
<evidence type="ECO:0000256" key="4">
    <source>
        <dbReference type="ARBA" id="ARBA00022823"/>
    </source>
</evidence>
<dbReference type="EMBL" id="WVRA01000001">
    <property type="protein sequence ID" value="NOE16778.1"/>
    <property type="molecule type" value="Genomic_DNA"/>
</dbReference>
<proteinExistence type="inferred from homology"/>
<comment type="caution">
    <text evidence="12">The sequence shown here is derived from an EMBL/GenBank/DDBJ whole genome shotgun (WGS) entry which is preliminary data.</text>
</comment>
<protein>
    <recommendedName>
        <fullName evidence="8">Acetyltransferase component of pyruvate dehydrogenase complex</fullName>
        <ecNumber evidence="8">2.3.1.12</ecNumber>
    </recommendedName>
</protein>
<evidence type="ECO:0000259" key="10">
    <source>
        <dbReference type="PROSITE" id="PS50968"/>
    </source>
</evidence>
<keyword evidence="12" id="KW-0670">Pyruvate</keyword>
<keyword evidence="5 8" id="KW-0012">Acyltransferase</keyword>
<dbReference type="GO" id="GO:0006086">
    <property type="term" value="P:pyruvate decarboxylation to acetyl-CoA"/>
    <property type="evidence" value="ECO:0007669"/>
    <property type="project" value="InterPro"/>
</dbReference>
<feature type="domain" description="Lipoyl-binding" evidence="10">
    <location>
        <begin position="2"/>
        <end position="78"/>
    </location>
</feature>
<comment type="cofactor">
    <cofactor evidence="8">
        <name>(R)-lipoate</name>
        <dbReference type="ChEBI" id="CHEBI:83088"/>
    </cofactor>
    <text evidence="8">Binds 1 lipoyl cofactor covalently.</text>
</comment>
<comment type="function">
    <text evidence="6">The pyruvate dehydrogenase complex catalyzes the overall conversion of pyruvate to acetyl-CoA and CO(2). It contains multiple copies of three enzymatic components: pyruvate dehydrogenase (E1), dihydrolipoamide acetyltransferase (E2) and lipoamide dehydrogenase (E3).</text>
</comment>
<keyword evidence="3 8" id="KW-0808">Transferase</keyword>
<dbReference type="InterPro" id="IPR006257">
    <property type="entry name" value="LAT1"/>
</dbReference>
<dbReference type="PANTHER" id="PTHR23151:SF90">
    <property type="entry name" value="DIHYDROLIPOYLLYSINE-RESIDUE ACETYLTRANSFERASE COMPONENT OF PYRUVATE DEHYDROGENASE COMPLEX, MITOCHONDRIAL-RELATED"/>
    <property type="match status" value="1"/>
</dbReference>
<dbReference type="InterPro" id="IPR004167">
    <property type="entry name" value="PSBD"/>
</dbReference>
<dbReference type="EC" id="2.3.1.12" evidence="8"/>
<dbReference type="FunFam" id="2.40.50.100:FF:000010">
    <property type="entry name" value="Acetyltransferase component of pyruvate dehydrogenase complex"/>
    <property type="match status" value="1"/>
</dbReference>
<dbReference type="Pfam" id="PF00198">
    <property type="entry name" value="2-oxoacid_dh"/>
    <property type="match status" value="1"/>
</dbReference>
<dbReference type="PROSITE" id="PS00189">
    <property type="entry name" value="LIPOYL"/>
    <property type="match status" value="1"/>
</dbReference>
<evidence type="ECO:0000256" key="2">
    <source>
        <dbReference type="ARBA" id="ARBA00011484"/>
    </source>
</evidence>
<dbReference type="InterPro" id="IPR011053">
    <property type="entry name" value="Single_hybrid_motif"/>
</dbReference>
<dbReference type="SUPFAM" id="SSF51230">
    <property type="entry name" value="Single hybrid motif"/>
    <property type="match status" value="1"/>
</dbReference>
<evidence type="ECO:0000256" key="3">
    <source>
        <dbReference type="ARBA" id="ARBA00022679"/>
    </source>
</evidence>
<comment type="catalytic activity">
    <reaction evidence="7 8">
        <text>N(6)-[(R)-dihydrolipoyl]-L-lysyl-[protein] + acetyl-CoA = N(6)-[(R)-S(8)-acetyldihydrolipoyl]-L-lysyl-[protein] + CoA</text>
        <dbReference type="Rhea" id="RHEA:17017"/>
        <dbReference type="Rhea" id="RHEA-COMP:10475"/>
        <dbReference type="Rhea" id="RHEA-COMP:10478"/>
        <dbReference type="ChEBI" id="CHEBI:57287"/>
        <dbReference type="ChEBI" id="CHEBI:57288"/>
        <dbReference type="ChEBI" id="CHEBI:83100"/>
        <dbReference type="ChEBI" id="CHEBI:83111"/>
        <dbReference type="EC" id="2.3.1.12"/>
    </reaction>
</comment>
<dbReference type="GO" id="GO:0045254">
    <property type="term" value="C:pyruvate dehydrogenase complex"/>
    <property type="evidence" value="ECO:0007669"/>
    <property type="project" value="UniProtKB-UniRule"/>
</dbReference>
<dbReference type="InterPro" id="IPR000089">
    <property type="entry name" value="Biotin_lipoyl"/>
</dbReference>
<dbReference type="InterPro" id="IPR001078">
    <property type="entry name" value="2-oxoacid_DH_actylTfrase"/>
</dbReference>
<comment type="subunit">
    <text evidence="2">Forms a 24-polypeptide structural core with octahedral symmetry.</text>
</comment>
<dbReference type="CDD" id="cd06849">
    <property type="entry name" value="lipoyl_domain"/>
    <property type="match status" value="1"/>
</dbReference>
<dbReference type="InterPro" id="IPR036625">
    <property type="entry name" value="E3-bd_dom_sf"/>
</dbReference>
<evidence type="ECO:0000259" key="11">
    <source>
        <dbReference type="PROSITE" id="PS51826"/>
    </source>
</evidence>
<dbReference type="PROSITE" id="PS51826">
    <property type="entry name" value="PSBD"/>
    <property type="match status" value="1"/>
</dbReference>
<gene>
    <name evidence="12" type="ORF">GS634_01415</name>
</gene>
<organism evidence="12 13">
    <name type="scientific">Ruegeria atlantica</name>
    <dbReference type="NCBI Taxonomy" id="81569"/>
    <lineage>
        <taxon>Bacteria</taxon>
        <taxon>Pseudomonadati</taxon>
        <taxon>Pseudomonadota</taxon>
        <taxon>Alphaproteobacteria</taxon>
        <taxon>Rhodobacterales</taxon>
        <taxon>Roseobacteraceae</taxon>
        <taxon>Ruegeria</taxon>
    </lineage>
</organism>
<dbReference type="Gene3D" id="3.30.559.10">
    <property type="entry name" value="Chloramphenicol acetyltransferase-like domain"/>
    <property type="match status" value="1"/>
</dbReference>
<dbReference type="NCBIfam" id="TIGR01349">
    <property type="entry name" value="PDHac_trf_mito"/>
    <property type="match status" value="1"/>
</dbReference>
<evidence type="ECO:0000256" key="1">
    <source>
        <dbReference type="ARBA" id="ARBA00007317"/>
    </source>
</evidence>
<sequence>MPTEILMPALSPTMEEGTLAKWLVKEGDTVSSGDLLAEIETDKATMEFEAVDEGIVGKILIPEGTEGIKVNTAIAILLEDGESADDIAAAPAKTPEAAPAADAGNEAAAPAASEAPAPAPAPAAPVKADGGRIFASPLARRIAAQKGLDLAQITGSGPHGRIVKADVEGATATATPPAPAAAAAAPATAPAAASGPSADMVARMYEGREYEEIQLDGMRKTIAARLGEAKQTIPHFYLRRDIKLDALLKFRSQLNKQLEGRGVKLSVNDFIIKAVANALQQVPACNAVWAGDRVLQLKPSDVAVAVAIEGGLFTPVLQDADMKSLSALSTEMKDLAARARERKLAPHEYQGGTFAISNLGMFGIDNFDAIVNPPHAGILAVGTGVKKPVVGDDGELTVATVMSVTMSVDHRVIDGALGAELLKAIVDNLENPMVMLA</sequence>
<dbReference type="GO" id="GO:0004742">
    <property type="term" value="F:dihydrolipoyllysine-residue acetyltransferase activity"/>
    <property type="evidence" value="ECO:0007669"/>
    <property type="project" value="UniProtKB-UniRule"/>
</dbReference>
<feature type="region of interest" description="Disordered" evidence="9">
    <location>
        <begin position="91"/>
        <end position="125"/>
    </location>
</feature>
<evidence type="ECO:0000256" key="6">
    <source>
        <dbReference type="ARBA" id="ARBA00025211"/>
    </source>
</evidence>
<evidence type="ECO:0000256" key="5">
    <source>
        <dbReference type="ARBA" id="ARBA00023315"/>
    </source>
</evidence>
<dbReference type="InterPro" id="IPR003016">
    <property type="entry name" value="2-oxoA_DH_lipoyl-BS"/>
</dbReference>
<dbReference type="InterPro" id="IPR023213">
    <property type="entry name" value="CAT-like_dom_sf"/>
</dbReference>
<dbReference type="InterPro" id="IPR045257">
    <property type="entry name" value="E2/Pdx1"/>
</dbReference>
<dbReference type="Pfam" id="PF00364">
    <property type="entry name" value="Biotin_lipoyl"/>
    <property type="match status" value="1"/>
</dbReference>
<dbReference type="SUPFAM" id="SSF47005">
    <property type="entry name" value="Peripheral subunit-binding domain of 2-oxo acid dehydrogenase complex"/>
    <property type="match status" value="1"/>
</dbReference>
<dbReference type="Gene3D" id="4.10.320.10">
    <property type="entry name" value="E3-binding domain"/>
    <property type="match status" value="1"/>
</dbReference>
<accession>A0AA90YQ65</accession>
<feature type="domain" description="Peripheral subunit-binding (PSBD)" evidence="11">
    <location>
        <begin position="134"/>
        <end position="171"/>
    </location>
</feature>
<dbReference type="RefSeq" id="WP_171328034.1">
    <property type="nucleotide sequence ID" value="NZ_WVRA01000001.1"/>
</dbReference>
<evidence type="ECO:0000256" key="7">
    <source>
        <dbReference type="ARBA" id="ARBA00048370"/>
    </source>
</evidence>
<evidence type="ECO:0000256" key="9">
    <source>
        <dbReference type="SAM" id="MobiDB-lite"/>
    </source>
</evidence>
<dbReference type="SUPFAM" id="SSF52777">
    <property type="entry name" value="CoA-dependent acyltransferases"/>
    <property type="match status" value="1"/>
</dbReference>
<evidence type="ECO:0000313" key="12">
    <source>
        <dbReference type="EMBL" id="NOE16778.1"/>
    </source>
</evidence>
<keyword evidence="4 8" id="KW-0450">Lipoyl</keyword>
<dbReference type="PANTHER" id="PTHR23151">
    <property type="entry name" value="DIHYDROLIPOAMIDE ACETYL/SUCCINYL-TRANSFERASE-RELATED"/>
    <property type="match status" value="1"/>
</dbReference>
<dbReference type="Gene3D" id="2.40.50.100">
    <property type="match status" value="1"/>
</dbReference>
<feature type="compositionally biased region" description="Low complexity" evidence="9">
    <location>
        <begin position="91"/>
        <end position="116"/>
    </location>
</feature>
<dbReference type="Proteomes" id="UP000597886">
    <property type="component" value="Unassembled WGS sequence"/>
</dbReference>
<comment type="similarity">
    <text evidence="1 8">Belongs to the 2-oxoacid dehydrogenase family.</text>
</comment>
<dbReference type="AlphaFoldDB" id="A0AA90YQ65"/>
<dbReference type="Pfam" id="PF02817">
    <property type="entry name" value="E3_binding"/>
    <property type="match status" value="1"/>
</dbReference>
<evidence type="ECO:0000313" key="13">
    <source>
        <dbReference type="Proteomes" id="UP000597886"/>
    </source>
</evidence>
<name>A0AA90YQ65_9RHOB</name>
<reference evidence="12" key="1">
    <citation type="submission" date="2019-12" db="EMBL/GenBank/DDBJ databases">
        <title>Ruegeria JWLKs population differentiation of coral mucus and skeleton niches.</title>
        <authorList>
            <person name="Luo D."/>
        </authorList>
    </citation>
    <scope>NUCLEOTIDE SEQUENCE</scope>
    <source>
        <strain evidence="12">HKCCD6181</strain>
    </source>
</reference>